<feature type="region of interest" description="Disordered" evidence="2">
    <location>
        <begin position="303"/>
        <end position="330"/>
    </location>
</feature>
<keyword evidence="1" id="KW-0175">Coiled coil</keyword>
<keyword evidence="4" id="KW-1185">Reference proteome</keyword>
<organism evidence="3 4">
    <name type="scientific">Phytophthora rubi</name>
    <dbReference type="NCBI Taxonomy" id="129364"/>
    <lineage>
        <taxon>Eukaryota</taxon>
        <taxon>Sar</taxon>
        <taxon>Stramenopiles</taxon>
        <taxon>Oomycota</taxon>
        <taxon>Peronosporomycetes</taxon>
        <taxon>Peronosporales</taxon>
        <taxon>Peronosporaceae</taxon>
        <taxon>Phytophthora</taxon>
    </lineage>
</organism>
<accession>A0A6A4E3P8</accession>
<evidence type="ECO:0000256" key="2">
    <source>
        <dbReference type="SAM" id="MobiDB-lite"/>
    </source>
</evidence>
<feature type="compositionally biased region" description="Basic residues" evidence="2">
    <location>
        <begin position="77"/>
        <end position="101"/>
    </location>
</feature>
<evidence type="ECO:0000256" key="1">
    <source>
        <dbReference type="SAM" id="Coils"/>
    </source>
</evidence>
<dbReference type="Proteomes" id="UP000434957">
    <property type="component" value="Unassembled WGS sequence"/>
</dbReference>
<feature type="region of interest" description="Disordered" evidence="2">
    <location>
        <begin position="634"/>
        <end position="727"/>
    </location>
</feature>
<protein>
    <recommendedName>
        <fullName evidence="5">Retrotransposon gag domain-containing protein</fullName>
    </recommendedName>
</protein>
<feature type="compositionally biased region" description="Polar residues" evidence="2">
    <location>
        <begin position="311"/>
        <end position="330"/>
    </location>
</feature>
<evidence type="ECO:0000313" key="3">
    <source>
        <dbReference type="EMBL" id="KAE9311865.1"/>
    </source>
</evidence>
<feature type="compositionally biased region" description="Acidic residues" evidence="2">
    <location>
        <begin position="687"/>
        <end position="697"/>
    </location>
</feature>
<evidence type="ECO:0000313" key="4">
    <source>
        <dbReference type="Proteomes" id="UP000434957"/>
    </source>
</evidence>
<comment type="caution">
    <text evidence="3">The sequence shown here is derived from an EMBL/GenBank/DDBJ whole genome shotgun (WGS) entry which is preliminary data.</text>
</comment>
<proteinExistence type="predicted"/>
<name>A0A6A4E3P8_9STRA</name>
<feature type="compositionally biased region" description="Basic and acidic residues" evidence="2">
    <location>
        <begin position="642"/>
        <end position="651"/>
    </location>
</feature>
<feature type="region of interest" description="Disordered" evidence="2">
    <location>
        <begin position="1"/>
        <end position="110"/>
    </location>
</feature>
<dbReference type="EMBL" id="QXFT01001720">
    <property type="protein sequence ID" value="KAE9311865.1"/>
    <property type="molecule type" value="Genomic_DNA"/>
</dbReference>
<feature type="region of interest" description="Disordered" evidence="2">
    <location>
        <begin position="344"/>
        <end position="454"/>
    </location>
</feature>
<feature type="coiled-coil region" evidence="1">
    <location>
        <begin position="115"/>
        <end position="257"/>
    </location>
</feature>
<evidence type="ECO:0008006" key="5">
    <source>
        <dbReference type="Google" id="ProtNLM"/>
    </source>
</evidence>
<feature type="compositionally biased region" description="Basic residues" evidence="2">
    <location>
        <begin position="49"/>
        <end position="61"/>
    </location>
</feature>
<feature type="region of interest" description="Disordered" evidence="2">
    <location>
        <begin position="740"/>
        <end position="771"/>
    </location>
</feature>
<gene>
    <name evidence="3" type="ORF">PR003_g19908</name>
</gene>
<feature type="compositionally biased region" description="Low complexity" evidence="2">
    <location>
        <begin position="414"/>
        <end position="436"/>
    </location>
</feature>
<feature type="compositionally biased region" description="Basic and acidic residues" evidence="2">
    <location>
        <begin position="377"/>
        <end position="405"/>
    </location>
</feature>
<sequence length="867" mass="97157">MLGSGDLGYYLTRQTIPPEQRIMPDQEDVVMTEPEVAVSAKVSEAPESRRRKPDRIFNRRHSSSESESESDQSCHSSSKKSSRKRSSSRHSSYSRHSHRSGRSGWSVSTGVAEAAVSALREAQQVREELVKLTEQLAIQKSTNPPDVKVQQVLAESGIRTREAELRAQDAERRLTGLAAERAEAATQREDVAAVIQSACLQAANAERERVEAVAIQLLQQQQVEVDARREAEQAAWLQQAQKSLDEQQAAYEQRLEEERVTARNMQRYQAEQIRNLQSTSTPPSHVSHAIPPPNSATLVKTEMHDPERATETSGVNMGEVSGNQARTESMSTVERLLAQIRGALPDPSITRRAGSVPAPRKTDANAATLKTNVPQKTRAEIPKADTKKNVKTERQSGSKKPDKKPPPPKKSKRGSPSGPSSSFRSSSSSSSDSSSSDSEDSLDEDLSTGVDASDATKVGGTLLTLRPYVSSSTLEKFDDKASMGDRRSWWERFVNMSVQGGWTDKMKISELKMKMSSAVRNWRGQLSKHVQNDWRRLSGEFKRKYLKARTSESERYYTMRQKSNESAMEFFYRLNEAAVKAGIRYKKGKKDSAHHIKRFIKNVRDQQLKAILRNTRFHNLDDLEYVLQQDEDLGLDGGYDTPPHRTRDFRADNIPPRRFKPGRQGRAYIGLSGGESEGEVEGRVRFEDEEDDSDEAPPEPRSSGRSKPDVASLEVPTRSVPAQEVTTEQEIRKAVFRVMEHSGWRPPPQADSRPGWQSPRPGWQSPRPDNPNKNEFCEKCSKFGHKEENCWSDMKCDKCKRTGHPTHACRFPPCKNCGEFHDGQCADHEALQAVKTLARQGMLKDLPAHILKKLLGGEANQGKLLNE</sequence>
<dbReference type="AlphaFoldDB" id="A0A6A4E3P8"/>
<reference evidence="3 4" key="1">
    <citation type="submission" date="2018-08" db="EMBL/GenBank/DDBJ databases">
        <title>Genomic investigation of the strawberry pathogen Phytophthora fragariae indicates pathogenicity is determined by transcriptional variation in three key races.</title>
        <authorList>
            <person name="Adams T.M."/>
            <person name="Armitage A.D."/>
            <person name="Sobczyk M.K."/>
            <person name="Bates H.J."/>
            <person name="Dunwell J.M."/>
            <person name="Nellist C.F."/>
            <person name="Harrison R.J."/>
        </authorList>
    </citation>
    <scope>NUCLEOTIDE SEQUENCE [LARGE SCALE GENOMIC DNA]</scope>
    <source>
        <strain evidence="3 4">SCRP333</strain>
    </source>
</reference>
<feature type="compositionally biased region" description="Acidic residues" evidence="2">
    <location>
        <begin position="437"/>
        <end position="446"/>
    </location>
</feature>